<dbReference type="OrthoDB" id="2311284at2759"/>
<dbReference type="Proteomes" id="UP000615446">
    <property type="component" value="Unassembled WGS sequence"/>
</dbReference>
<evidence type="ECO:0000313" key="2">
    <source>
        <dbReference type="EMBL" id="GES74515.1"/>
    </source>
</evidence>
<proteinExistence type="predicted"/>
<keyword evidence="1" id="KW-0472">Membrane</keyword>
<sequence>MDKVRFFRRLRISQIIITAFICLIEKSRIYLYKRKPHFVDIPFNLTYTTLDFVDFVDCEYYIADNYERGLHLGNVSFDQAYISDSALDFVDCGNNFAANCDNATENTNNTYISYYDLDVYDEITSSYVIDLGYLYDYHDLYIILSAISLILLVYNLFRAENQRFTSLFMRLFNIIDNYLDSILLVVWTYTAIINNTPKFFTNWDYMCHGFVTKYGGIFNRSDDYEYTPLLWDYDLIDDDEYEPFLEGDVDAKLIDDEEITVKFIEFDKEKANVEKINIL</sequence>
<keyword evidence="1" id="KW-0812">Transmembrane</keyword>
<keyword evidence="1" id="KW-1133">Transmembrane helix</keyword>
<dbReference type="EMBL" id="BLAL01000012">
    <property type="protein sequence ID" value="GES74515.1"/>
    <property type="molecule type" value="Genomic_DNA"/>
</dbReference>
<accession>A0A8H3KUQ2</accession>
<evidence type="ECO:0000313" key="3">
    <source>
        <dbReference type="Proteomes" id="UP000615446"/>
    </source>
</evidence>
<protein>
    <submittedName>
        <fullName evidence="2">Uncharacterized protein</fullName>
    </submittedName>
</protein>
<feature type="transmembrane region" description="Helical" evidence="1">
    <location>
        <begin position="178"/>
        <end position="196"/>
    </location>
</feature>
<reference evidence="2" key="1">
    <citation type="submission" date="2019-10" db="EMBL/GenBank/DDBJ databases">
        <title>Conservation and host-specific expression of non-tandemly repeated heterogenous ribosome RNA gene in arbuscular mycorrhizal fungi.</title>
        <authorList>
            <person name="Maeda T."/>
            <person name="Kobayashi Y."/>
            <person name="Nakagawa T."/>
            <person name="Ezawa T."/>
            <person name="Yamaguchi K."/>
            <person name="Bino T."/>
            <person name="Nishimoto Y."/>
            <person name="Shigenobu S."/>
            <person name="Kawaguchi M."/>
        </authorList>
    </citation>
    <scope>NUCLEOTIDE SEQUENCE</scope>
    <source>
        <strain evidence="2">HR1</strain>
    </source>
</reference>
<dbReference type="AlphaFoldDB" id="A0A8H3KUQ2"/>
<evidence type="ECO:0000256" key="1">
    <source>
        <dbReference type="SAM" id="Phobius"/>
    </source>
</evidence>
<name>A0A8H3KUQ2_9GLOM</name>
<gene>
    <name evidence="2" type="ORF">RCL2_000199300</name>
</gene>
<feature type="transmembrane region" description="Helical" evidence="1">
    <location>
        <begin position="140"/>
        <end position="157"/>
    </location>
</feature>
<organism evidence="2 3">
    <name type="scientific">Rhizophagus clarus</name>
    <dbReference type="NCBI Taxonomy" id="94130"/>
    <lineage>
        <taxon>Eukaryota</taxon>
        <taxon>Fungi</taxon>
        <taxon>Fungi incertae sedis</taxon>
        <taxon>Mucoromycota</taxon>
        <taxon>Glomeromycotina</taxon>
        <taxon>Glomeromycetes</taxon>
        <taxon>Glomerales</taxon>
        <taxon>Glomeraceae</taxon>
        <taxon>Rhizophagus</taxon>
    </lineage>
</organism>
<comment type="caution">
    <text evidence="2">The sequence shown here is derived from an EMBL/GenBank/DDBJ whole genome shotgun (WGS) entry which is preliminary data.</text>
</comment>